<evidence type="ECO:0000256" key="8">
    <source>
        <dbReference type="PIRSR" id="PIRSR001123-2"/>
    </source>
</evidence>
<feature type="binding site" evidence="8">
    <location>
        <position position="318"/>
    </location>
    <ligand>
        <name>Zn(2+)</name>
        <dbReference type="ChEBI" id="CHEBI:29105"/>
        <label>2</label>
    </ligand>
</feature>
<dbReference type="EMBL" id="AWVP01000095">
    <property type="protein sequence ID" value="ERK56340.1"/>
    <property type="molecule type" value="Genomic_DNA"/>
</dbReference>
<comment type="cofactor">
    <cofactor evidence="8">
        <name>a divalent metal cation</name>
        <dbReference type="ChEBI" id="CHEBI:60240"/>
    </cofactor>
    <text evidence="8">Binds 2 divalent metal cations per subunit.</text>
</comment>
<reference evidence="9 10" key="1">
    <citation type="submission" date="2013-08" db="EMBL/GenBank/DDBJ databases">
        <authorList>
            <person name="Weinstock G."/>
            <person name="Sodergren E."/>
            <person name="Wylie T."/>
            <person name="Fulton L."/>
            <person name="Fulton R."/>
            <person name="Fronick C."/>
            <person name="O'Laughlin M."/>
            <person name="Godfrey J."/>
            <person name="Miner T."/>
            <person name="Herter B."/>
            <person name="Appelbaum E."/>
            <person name="Cordes M."/>
            <person name="Lek S."/>
            <person name="Wollam A."/>
            <person name="Pepin K.H."/>
            <person name="Palsikar V.B."/>
            <person name="Mitreva M."/>
            <person name="Wilson R.K."/>
        </authorList>
    </citation>
    <scope>NUCLEOTIDE SEQUENCE [LARGE SCALE GENOMIC DNA]</scope>
    <source>
        <strain evidence="9 10">ATCC 700627</strain>
    </source>
</reference>
<dbReference type="PANTHER" id="PTHR32481">
    <property type="entry name" value="AMINOPEPTIDASE"/>
    <property type="match status" value="1"/>
</dbReference>
<dbReference type="RefSeq" id="WP_021752929.1">
    <property type="nucleotide sequence ID" value="NZ_KI271831.1"/>
</dbReference>
<evidence type="ECO:0000256" key="1">
    <source>
        <dbReference type="ARBA" id="ARBA00006272"/>
    </source>
</evidence>
<dbReference type="PATRIC" id="fig|1321820.3.peg.1343"/>
<keyword evidence="5" id="KW-0378">Hydrolase</keyword>
<dbReference type="GO" id="GO:0006508">
    <property type="term" value="P:proteolysis"/>
    <property type="evidence" value="ECO:0007669"/>
    <property type="project" value="UniProtKB-KW"/>
</dbReference>
<feature type="active site" description="Proton acceptor" evidence="7">
    <location>
        <position position="210"/>
    </location>
</feature>
<dbReference type="Gene3D" id="2.40.30.40">
    <property type="entry name" value="Peptidase M42, domain 2"/>
    <property type="match status" value="1"/>
</dbReference>
<dbReference type="AlphaFoldDB" id="U2Q0P7"/>
<accession>U2Q0P7</accession>
<dbReference type="Proteomes" id="UP000016637">
    <property type="component" value="Unassembled WGS sequence"/>
</dbReference>
<protein>
    <submittedName>
        <fullName evidence="9">Putative glutamyl aminopeptidase</fullName>
    </submittedName>
</protein>
<dbReference type="Gene3D" id="3.40.630.10">
    <property type="entry name" value="Zn peptidases"/>
    <property type="match status" value="1"/>
</dbReference>
<dbReference type="HOGENOM" id="CLU_047249_0_2_9"/>
<dbReference type="Pfam" id="PF05343">
    <property type="entry name" value="Peptidase_M42"/>
    <property type="match status" value="1"/>
</dbReference>
<gene>
    <name evidence="9" type="ORF">HMPREF1983_01392</name>
</gene>
<dbReference type="InterPro" id="IPR023367">
    <property type="entry name" value="Peptidase_M42_dom2"/>
</dbReference>
<keyword evidence="10" id="KW-1185">Reference proteome</keyword>
<dbReference type="GO" id="GO:0046872">
    <property type="term" value="F:metal ion binding"/>
    <property type="evidence" value="ECO:0007669"/>
    <property type="project" value="UniProtKB-UniRule"/>
</dbReference>
<feature type="binding site" evidence="8">
    <location>
        <position position="66"/>
    </location>
    <ligand>
        <name>Zn(2+)</name>
        <dbReference type="ChEBI" id="CHEBI:29105"/>
        <label>1</label>
    </ligand>
</feature>
<evidence type="ECO:0000256" key="6">
    <source>
        <dbReference type="PIRNR" id="PIRNR001123"/>
    </source>
</evidence>
<dbReference type="PIRSF" id="PIRSF001123">
    <property type="entry name" value="PepA_GA"/>
    <property type="match status" value="1"/>
</dbReference>
<dbReference type="SUPFAM" id="SSF53187">
    <property type="entry name" value="Zn-dependent exopeptidases"/>
    <property type="match status" value="1"/>
</dbReference>
<dbReference type="InterPro" id="IPR008007">
    <property type="entry name" value="Peptidase_M42"/>
</dbReference>
<name>U2Q0P7_9BACL</name>
<keyword evidence="2 9" id="KW-0031">Aminopeptidase</keyword>
<feature type="binding site" evidence="8">
    <location>
        <position position="178"/>
    </location>
    <ligand>
        <name>Zn(2+)</name>
        <dbReference type="ChEBI" id="CHEBI:29105"/>
        <label>1</label>
    </ligand>
</feature>
<feature type="binding site" evidence="8">
    <location>
        <position position="211"/>
    </location>
    <ligand>
        <name>Zn(2+)</name>
        <dbReference type="ChEBI" id="CHEBI:29105"/>
        <label>2</label>
    </ligand>
</feature>
<dbReference type="CDD" id="cd05656">
    <property type="entry name" value="M42_Frv"/>
    <property type="match status" value="1"/>
</dbReference>
<organism evidence="9 10">
    <name type="scientific">Gemella bergeri ATCC 700627</name>
    <dbReference type="NCBI Taxonomy" id="1321820"/>
    <lineage>
        <taxon>Bacteria</taxon>
        <taxon>Bacillati</taxon>
        <taxon>Bacillota</taxon>
        <taxon>Bacilli</taxon>
        <taxon>Bacillales</taxon>
        <taxon>Gemellaceae</taxon>
        <taxon>Gemella</taxon>
    </lineage>
</organism>
<evidence type="ECO:0000256" key="2">
    <source>
        <dbReference type="ARBA" id="ARBA00022438"/>
    </source>
</evidence>
<keyword evidence="4 8" id="KW-0479">Metal-binding</keyword>
<evidence type="ECO:0000256" key="4">
    <source>
        <dbReference type="ARBA" id="ARBA00022723"/>
    </source>
</evidence>
<feature type="binding site" evidence="8">
    <location>
        <position position="178"/>
    </location>
    <ligand>
        <name>Zn(2+)</name>
        <dbReference type="ChEBI" id="CHEBI:29105"/>
        <label>2</label>
    </ligand>
</feature>
<comment type="caution">
    <text evidence="9">The sequence shown here is derived from an EMBL/GenBank/DDBJ whole genome shotgun (WGS) entry which is preliminary data.</text>
</comment>
<evidence type="ECO:0000256" key="3">
    <source>
        <dbReference type="ARBA" id="ARBA00022670"/>
    </source>
</evidence>
<dbReference type="InterPro" id="IPR051464">
    <property type="entry name" value="Peptidase_M42_aminopept"/>
</dbReference>
<feature type="binding site" evidence="8">
    <location>
        <position position="233"/>
    </location>
    <ligand>
        <name>Zn(2+)</name>
        <dbReference type="ChEBI" id="CHEBI:29105"/>
        <label>1</label>
    </ligand>
</feature>
<comment type="similarity">
    <text evidence="1 6">Belongs to the peptidase M42 family.</text>
</comment>
<evidence type="ECO:0000256" key="5">
    <source>
        <dbReference type="ARBA" id="ARBA00022801"/>
    </source>
</evidence>
<keyword evidence="3" id="KW-0645">Protease</keyword>
<dbReference type="PANTHER" id="PTHR32481:SF0">
    <property type="entry name" value="AMINOPEPTIDASE YPDE-RELATED"/>
    <property type="match status" value="1"/>
</dbReference>
<evidence type="ECO:0000313" key="10">
    <source>
        <dbReference type="Proteomes" id="UP000016637"/>
    </source>
</evidence>
<dbReference type="eggNOG" id="COG1363">
    <property type="taxonomic scope" value="Bacteria"/>
</dbReference>
<dbReference type="SUPFAM" id="SSF101821">
    <property type="entry name" value="Aminopeptidase/glucanase lid domain"/>
    <property type="match status" value="1"/>
</dbReference>
<dbReference type="GO" id="GO:0004177">
    <property type="term" value="F:aminopeptidase activity"/>
    <property type="evidence" value="ECO:0007669"/>
    <property type="project" value="UniProtKB-UniRule"/>
</dbReference>
<evidence type="ECO:0000313" key="9">
    <source>
        <dbReference type="EMBL" id="ERK56340.1"/>
    </source>
</evidence>
<proteinExistence type="inferred from homology"/>
<evidence type="ECO:0000256" key="7">
    <source>
        <dbReference type="PIRSR" id="PIRSR001123-1"/>
    </source>
</evidence>
<sequence length="353" mass="39145">MSSALKRFEELTMLDGTSGFENEISKYLEENLSKYADEIKYDNLGGIYAIKKSKKENAKTVMIAAHMDEVGFIVTKILPNGMLKFETLGGFREDVLLAQTYTVTSYEGKKFTGVIGSVPKHFTAGIAQNVKINDMTIDLGAASREEVLAMGIREGAFVTPKTNFEQLTEYRFMSKAIDNRYGCVIITEILEQFADKELDINLVVCATVQEEVGLRGASAAVHMVKPDVCFVVDCSPANDMDGSATSNGCLGEGFLVRLVDRTMVLRPNMREKIVELAEKNSIKYQYFTSPGGTDGGNIHQALTGVPTTVIGICARYIHTHNSIFDIRDYYAAKSILEKLIETIDDKFIEDIRK</sequence>